<accession>A0A154P1I5</accession>
<evidence type="ECO:0000313" key="2">
    <source>
        <dbReference type="EMBL" id="KZC05721.1"/>
    </source>
</evidence>
<feature type="domain" description="DUF4485" evidence="1">
    <location>
        <begin position="15"/>
        <end position="90"/>
    </location>
</feature>
<proteinExistence type="predicted"/>
<keyword evidence="3" id="KW-1185">Reference proteome</keyword>
<dbReference type="Proteomes" id="UP000076502">
    <property type="component" value="Unassembled WGS sequence"/>
</dbReference>
<dbReference type="InterPro" id="IPR027831">
    <property type="entry name" value="DUF4485"/>
</dbReference>
<dbReference type="Pfam" id="PF14846">
    <property type="entry name" value="DUF4485"/>
    <property type="match status" value="1"/>
</dbReference>
<protein>
    <recommendedName>
        <fullName evidence="1">DUF4485 domain-containing protein</fullName>
    </recommendedName>
</protein>
<dbReference type="AlphaFoldDB" id="A0A154P1I5"/>
<gene>
    <name evidence="2" type="ORF">WN55_04661</name>
</gene>
<feature type="non-terminal residue" evidence="2">
    <location>
        <position position="103"/>
    </location>
</feature>
<organism evidence="2 3">
    <name type="scientific">Dufourea novaeangliae</name>
    <name type="common">Sweat bee</name>
    <dbReference type="NCBI Taxonomy" id="178035"/>
    <lineage>
        <taxon>Eukaryota</taxon>
        <taxon>Metazoa</taxon>
        <taxon>Ecdysozoa</taxon>
        <taxon>Arthropoda</taxon>
        <taxon>Hexapoda</taxon>
        <taxon>Insecta</taxon>
        <taxon>Pterygota</taxon>
        <taxon>Neoptera</taxon>
        <taxon>Endopterygota</taxon>
        <taxon>Hymenoptera</taxon>
        <taxon>Apocrita</taxon>
        <taxon>Aculeata</taxon>
        <taxon>Apoidea</taxon>
        <taxon>Anthophila</taxon>
        <taxon>Halictidae</taxon>
        <taxon>Rophitinae</taxon>
        <taxon>Dufourea</taxon>
    </lineage>
</organism>
<evidence type="ECO:0000313" key="3">
    <source>
        <dbReference type="Proteomes" id="UP000076502"/>
    </source>
</evidence>
<sequence>MPKSKEYNDQETLKLDETFKETLIRVRSYILELTSAETAELCKVWLDKLNNATSQRRLRNEYLLELCRQLRTGRIEGIFSSIPPKELLPLPKSYHMVPIIVFI</sequence>
<evidence type="ECO:0000259" key="1">
    <source>
        <dbReference type="Pfam" id="PF14846"/>
    </source>
</evidence>
<dbReference type="STRING" id="178035.A0A154P1I5"/>
<name>A0A154P1I5_DUFNO</name>
<reference evidence="2 3" key="1">
    <citation type="submission" date="2015-07" db="EMBL/GenBank/DDBJ databases">
        <title>The genome of Dufourea novaeangliae.</title>
        <authorList>
            <person name="Pan H."/>
            <person name="Kapheim K."/>
        </authorList>
    </citation>
    <scope>NUCLEOTIDE SEQUENCE [LARGE SCALE GENOMIC DNA]</scope>
    <source>
        <strain evidence="2">0120121106</strain>
        <tissue evidence="2">Whole body</tissue>
    </source>
</reference>
<dbReference type="EMBL" id="KQ434796">
    <property type="protein sequence ID" value="KZC05721.1"/>
    <property type="molecule type" value="Genomic_DNA"/>
</dbReference>